<organism evidence="1 2">
    <name type="scientific">Aphis craccivora</name>
    <name type="common">Cowpea aphid</name>
    <dbReference type="NCBI Taxonomy" id="307492"/>
    <lineage>
        <taxon>Eukaryota</taxon>
        <taxon>Metazoa</taxon>
        <taxon>Ecdysozoa</taxon>
        <taxon>Arthropoda</taxon>
        <taxon>Hexapoda</taxon>
        <taxon>Insecta</taxon>
        <taxon>Pterygota</taxon>
        <taxon>Neoptera</taxon>
        <taxon>Paraneoptera</taxon>
        <taxon>Hemiptera</taxon>
        <taxon>Sternorrhyncha</taxon>
        <taxon>Aphidomorpha</taxon>
        <taxon>Aphidoidea</taxon>
        <taxon>Aphididae</taxon>
        <taxon>Aphidini</taxon>
        <taxon>Aphis</taxon>
        <taxon>Aphis</taxon>
    </lineage>
</organism>
<sequence length="133" mass="15222">MFQTRLSGLAMISIENDRAKKHLLKTVAEKNILINIYLFLLYAKNSPMLKKLDYRYNKASKKIVSTGLNDRSSATGGNIGLWNQLGITYENPTFLIPNGRRITYVPDAPHLLKLDNTDINIWLKFQIIKLVKT</sequence>
<dbReference type="EMBL" id="VUJU01006205">
    <property type="protein sequence ID" value="KAF0749155.1"/>
    <property type="molecule type" value="Genomic_DNA"/>
</dbReference>
<feature type="non-terminal residue" evidence="1">
    <location>
        <position position="133"/>
    </location>
</feature>
<name>A0A6G0Y4G6_APHCR</name>
<reference evidence="1 2" key="1">
    <citation type="submission" date="2019-08" db="EMBL/GenBank/DDBJ databases">
        <title>Whole genome of Aphis craccivora.</title>
        <authorList>
            <person name="Voronova N.V."/>
            <person name="Shulinski R.S."/>
            <person name="Bandarenka Y.V."/>
            <person name="Zhorov D.G."/>
            <person name="Warner D."/>
        </authorList>
    </citation>
    <scope>NUCLEOTIDE SEQUENCE [LARGE SCALE GENOMIC DNA]</scope>
    <source>
        <strain evidence="1">180601</strain>
        <tissue evidence="1">Whole Body</tissue>
    </source>
</reference>
<gene>
    <name evidence="1" type="ORF">FWK35_00023315</name>
</gene>
<accession>A0A6G0Y4G6</accession>
<protein>
    <submittedName>
        <fullName evidence="1">Uncharacterized protein</fullName>
    </submittedName>
</protein>
<proteinExistence type="predicted"/>
<comment type="caution">
    <text evidence="1">The sequence shown here is derived from an EMBL/GenBank/DDBJ whole genome shotgun (WGS) entry which is preliminary data.</text>
</comment>
<dbReference type="AlphaFoldDB" id="A0A6G0Y4G6"/>
<evidence type="ECO:0000313" key="1">
    <source>
        <dbReference type="EMBL" id="KAF0749155.1"/>
    </source>
</evidence>
<dbReference type="Proteomes" id="UP000478052">
    <property type="component" value="Unassembled WGS sequence"/>
</dbReference>
<keyword evidence="2" id="KW-1185">Reference proteome</keyword>
<evidence type="ECO:0000313" key="2">
    <source>
        <dbReference type="Proteomes" id="UP000478052"/>
    </source>
</evidence>